<feature type="compositionally biased region" description="Acidic residues" evidence="1">
    <location>
        <begin position="91"/>
        <end position="104"/>
    </location>
</feature>
<dbReference type="Gene3D" id="3.40.50.300">
    <property type="entry name" value="P-loop containing nucleotide triphosphate hydrolases"/>
    <property type="match status" value="1"/>
</dbReference>
<comment type="caution">
    <text evidence="2">The sequence shown here is derived from an EMBL/GenBank/DDBJ whole genome shotgun (WGS) entry which is preliminary data.</text>
</comment>
<keyword evidence="3" id="KW-1185">Reference proteome</keyword>
<name>A0A5M9J8G3_MONFR</name>
<feature type="compositionally biased region" description="Basic and acidic residues" evidence="1">
    <location>
        <begin position="105"/>
        <end position="119"/>
    </location>
</feature>
<dbReference type="InterPro" id="IPR027417">
    <property type="entry name" value="P-loop_NTPase"/>
</dbReference>
<proteinExistence type="predicted"/>
<dbReference type="EMBL" id="VICG01000013">
    <property type="protein sequence ID" value="KAA8565471.1"/>
    <property type="molecule type" value="Genomic_DNA"/>
</dbReference>
<evidence type="ECO:0000313" key="3">
    <source>
        <dbReference type="Proteomes" id="UP000322873"/>
    </source>
</evidence>
<reference evidence="2 3" key="1">
    <citation type="submission" date="2019-06" db="EMBL/GenBank/DDBJ databases">
        <title>Genome Sequence of the Brown Rot Fungal Pathogen Monilinia fructicola.</title>
        <authorList>
            <person name="De Miccolis Angelini R.M."/>
            <person name="Landi L."/>
            <person name="Abate D."/>
            <person name="Pollastro S."/>
            <person name="Romanazzi G."/>
            <person name="Faretra F."/>
        </authorList>
    </citation>
    <scope>NUCLEOTIDE SEQUENCE [LARGE SCALE GENOMIC DNA]</scope>
    <source>
        <strain evidence="2 3">Mfrc123</strain>
    </source>
</reference>
<feature type="compositionally biased region" description="Polar residues" evidence="1">
    <location>
        <begin position="120"/>
        <end position="131"/>
    </location>
</feature>
<protein>
    <submittedName>
        <fullName evidence="2">Uncharacterized protein</fullName>
    </submittedName>
</protein>
<gene>
    <name evidence="2" type="ORF">EYC84_009330</name>
</gene>
<dbReference type="SUPFAM" id="SSF52540">
    <property type="entry name" value="P-loop containing nucleoside triphosphate hydrolases"/>
    <property type="match status" value="1"/>
</dbReference>
<feature type="region of interest" description="Disordered" evidence="1">
    <location>
        <begin position="89"/>
        <end position="131"/>
    </location>
</feature>
<organism evidence="2 3">
    <name type="scientific">Monilinia fructicola</name>
    <name type="common">Brown rot fungus</name>
    <name type="synonym">Ciboria fructicola</name>
    <dbReference type="NCBI Taxonomy" id="38448"/>
    <lineage>
        <taxon>Eukaryota</taxon>
        <taxon>Fungi</taxon>
        <taxon>Dikarya</taxon>
        <taxon>Ascomycota</taxon>
        <taxon>Pezizomycotina</taxon>
        <taxon>Leotiomycetes</taxon>
        <taxon>Helotiales</taxon>
        <taxon>Sclerotiniaceae</taxon>
        <taxon>Monilinia</taxon>
    </lineage>
</organism>
<accession>A0A5M9J8G3</accession>
<dbReference type="VEuPathDB" id="FungiDB:MFRU_006g00550"/>
<dbReference type="Proteomes" id="UP000322873">
    <property type="component" value="Unassembled WGS sequence"/>
</dbReference>
<sequence length="131" mass="14738">MSRAQERTSYQPPPRRKQYRVLFLGNAATGKASMRNRIIYNEMQQPLTYDASLEDGHRKSMTIDSEECIVDIVETDSVQAALVWRAGVSVDDGETGEGQGEEEWGGEKNLEEMCGDNDRGNLSSEQYELSQ</sequence>
<evidence type="ECO:0000313" key="2">
    <source>
        <dbReference type="EMBL" id="KAA8565471.1"/>
    </source>
</evidence>
<dbReference type="AlphaFoldDB" id="A0A5M9J8G3"/>
<evidence type="ECO:0000256" key="1">
    <source>
        <dbReference type="SAM" id="MobiDB-lite"/>
    </source>
</evidence>